<dbReference type="SUPFAM" id="SSF47616">
    <property type="entry name" value="GST C-terminal domain-like"/>
    <property type="match status" value="1"/>
</dbReference>
<dbReference type="AlphaFoldDB" id="A0A2V3TYQ4"/>
<dbReference type="Pfam" id="PF13410">
    <property type="entry name" value="GST_C_2"/>
    <property type="match status" value="1"/>
</dbReference>
<dbReference type="InterPro" id="IPR004045">
    <property type="entry name" value="Glutathione_S-Trfase_N"/>
</dbReference>
<dbReference type="RefSeq" id="WP_110377426.1">
    <property type="nucleotide sequence ID" value="NZ_JAHBRY010000002.1"/>
</dbReference>
<dbReference type="SUPFAM" id="SSF52833">
    <property type="entry name" value="Thioredoxin-like"/>
    <property type="match status" value="1"/>
</dbReference>
<keyword evidence="2" id="KW-0808">Transferase</keyword>
<evidence type="ECO:0000313" key="2">
    <source>
        <dbReference type="EMBL" id="PXW54201.1"/>
    </source>
</evidence>
<dbReference type="EMBL" id="QJJK01000012">
    <property type="protein sequence ID" value="PXW54201.1"/>
    <property type="molecule type" value="Genomic_DNA"/>
</dbReference>
<keyword evidence="3" id="KW-1185">Reference proteome</keyword>
<reference evidence="2 3" key="1">
    <citation type="submission" date="2018-05" db="EMBL/GenBank/DDBJ databases">
        <title>Genomic Encyclopedia of Type Strains, Phase IV (KMG-IV): sequencing the most valuable type-strain genomes for metagenomic binning, comparative biology and taxonomic classification.</title>
        <authorList>
            <person name="Goeker M."/>
        </authorList>
    </citation>
    <scope>NUCLEOTIDE SEQUENCE [LARGE SCALE GENOMIC DNA]</scope>
    <source>
        <strain evidence="2 3">DSM 6462</strain>
    </source>
</reference>
<dbReference type="Proteomes" id="UP000248021">
    <property type="component" value="Unassembled WGS sequence"/>
</dbReference>
<dbReference type="InterPro" id="IPR036282">
    <property type="entry name" value="Glutathione-S-Trfase_C_sf"/>
</dbReference>
<dbReference type="GO" id="GO:0016740">
    <property type="term" value="F:transferase activity"/>
    <property type="evidence" value="ECO:0007669"/>
    <property type="project" value="UniProtKB-KW"/>
</dbReference>
<dbReference type="Gene3D" id="1.20.1050.10">
    <property type="match status" value="1"/>
</dbReference>
<dbReference type="PANTHER" id="PTHR43968:SF6">
    <property type="entry name" value="GLUTATHIONE S-TRANSFERASE OMEGA"/>
    <property type="match status" value="1"/>
</dbReference>
<dbReference type="PROSITE" id="PS50404">
    <property type="entry name" value="GST_NTER"/>
    <property type="match status" value="1"/>
</dbReference>
<dbReference type="InterPro" id="IPR036249">
    <property type="entry name" value="Thioredoxin-like_sf"/>
</dbReference>
<protein>
    <submittedName>
        <fullName evidence="2">Glutathione S-transferase</fullName>
    </submittedName>
</protein>
<dbReference type="InterPro" id="IPR050983">
    <property type="entry name" value="GST_Omega/HSP26"/>
</dbReference>
<dbReference type="Pfam" id="PF13409">
    <property type="entry name" value="GST_N_2"/>
    <property type="match status" value="1"/>
</dbReference>
<feature type="domain" description="GST N-terminal" evidence="1">
    <location>
        <begin position="4"/>
        <end position="87"/>
    </location>
</feature>
<dbReference type="CDD" id="cd03049">
    <property type="entry name" value="GST_N_3"/>
    <property type="match status" value="1"/>
</dbReference>
<organism evidence="2 3">
    <name type="scientific">Chelatococcus asaccharovorans</name>
    <dbReference type="NCBI Taxonomy" id="28210"/>
    <lineage>
        <taxon>Bacteria</taxon>
        <taxon>Pseudomonadati</taxon>
        <taxon>Pseudomonadota</taxon>
        <taxon>Alphaproteobacteria</taxon>
        <taxon>Hyphomicrobiales</taxon>
        <taxon>Chelatococcaceae</taxon>
        <taxon>Chelatococcus</taxon>
    </lineage>
</organism>
<gene>
    <name evidence="2" type="ORF">C7450_112230</name>
</gene>
<proteinExistence type="predicted"/>
<dbReference type="Gene3D" id="3.40.30.10">
    <property type="entry name" value="Glutaredoxin"/>
    <property type="match status" value="1"/>
</dbReference>
<accession>A0A2V3TYQ4</accession>
<name>A0A2V3TYQ4_9HYPH</name>
<comment type="caution">
    <text evidence="2">The sequence shown here is derived from an EMBL/GenBank/DDBJ whole genome shotgun (WGS) entry which is preliminary data.</text>
</comment>
<dbReference type="GO" id="GO:0005737">
    <property type="term" value="C:cytoplasm"/>
    <property type="evidence" value="ECO:0007669"/>
    <property type="project" value="TreeGrafter"/>
</dbReference>
<sequence length="209" mass="23267">MTTKPMTLFWSSRSPFVRKVMIVAHEVNVADRIEAIRVAVHPANPNAEVMASHPLGKIPTLVLEDGTAVFDSQVICQYLDERFGNGRLIPSTAEKWAVRSRHAMIDALLETALVWRLEAARPEDHRQPNVMTASRLRIQSGLKALEADRSFGVSADFTLDQVAAVAALAYLDFRLGEVAWREHAPRLSEWFDSASRRPSVVATTYVDAS</sequence>
<dbReference type="OrthoDB" id="5293590at2"/>
<evidence type="ECO:0000313" key="3">
    <source>
        <dbReference type="Proteomes" id="UP000248021"/>
    </source>
</evidence>
<evidence type="ECO:0000259" key="1">
    <source>
        <dbReference type="PROSITE" id="PS50404"/>
    </source>
</evidence>
<dbReference type="PANTHER" id="PTHR43968">
    <property type="match status" value="1"/>
</dbReference>